<evidence type="ECO:0000256" key="3">
    <source>
        <dbReference type="ARBA" id="ARBA00023118"/>
    </source>
</evidence>
<dbReference type="GO" id="GO:0016788">
    <property type="term" value="F:hydrolase activity, acting on ester bonds"/>
    <property type="evidence" value="ECO:0007669"/>
    <property type="project" value="InterPro"/>
</dbReference>
<evidence type="ECO:0000313" key="6">
    <source>
        <dbReference type="Proteomes" id="UP000611723"/>
    </source>
</evidence>
<dbReference type="GO" id="GO:0051607">
    <property type="term" value="P:defense response to virus"/>
    <property type="evidence" value="ECO:0007669"/>
    <property type="project" value="UniProtKB-KW"/>
</dbReference>
<dbReference type="Pfam" id="PF01881">
    <property type="entry name" value="Cas_Cas6_C"/>
    <property type="match status" value="1"/>
</dbReference>
<dbReference type="Proteomes" id="UP000611723">
    <property type="component" value="Unassembled WGS sequence"/>
</dbReference>
<accession>A0A934WV79</accession>
<reference evidence="5" key="1">
    <citation type="submission" date="2021-01" db="EMBL/GenBank/DDBJ databases">
        <title>Marivirga aurantiaca sp. nov., isolated from intertidal surface sediments.</title>
        <authorList>
            <person name="Zhang M."/>
        </authorList>
    </citation>
    <scope>NUCLEOTIDE SEQUENCE</scope>
    <source>
        <strain evidence="5">S37H4</strain>
    </source>
</reference>
<dbReference type="NCBIfam" id="TIGR01877">
    <property type="entry name" value="cas_cas6"/>
    <property type="match status" value="1"/>
</dbReference>
<feature type="domain" description="CRISPR associated protein Cas6 C-terminal" evidence="4">
    <location>
        <begin position="116"/>
        <end position="243"/>
    </location>
</feature>
<dbReference type="Gene3D" id="3.30.70.1890">
    <property type="match status" value="1"/>
</dbReference>
<protein>
    <submittedName>
        <fullName evidence="5">CRISPR-associated endoribonuclease Cas6</fullName>
    </submittedName>
</protein>
<evidence type="ECO:0000259" key="4">
    <source>
        <dbReference type="Pfam" id="PF01881"/>
    </source>
</evidence>
<dbReference type="AlphaFoldDB" id="A0A934WV79"/>
<dbReference type="InterPro" id="IPR010156">
    <property type="entry name" value="CRISPR-assoc_prot_Cas6"/>
</dbReference>
<comment type="caution">
    <text evidence="5">The sequence shown here is derived from an EMBL/GenBank/DDBJ whole genome shotgun (WGS) entry which is preliminary data.</text>
</comment>
<proteinExistence type="inferred from homology"/>
<keyword evidence="6" id="KW-1185">Reference proteome</keyword>
<dbReference type="PANTHER" id="PTHR36984">
    <property type="entry name" value="CRISPR-ASSOCIATED ENDORIBONUCLEASE CAS6 1"/>
    <property type="match status" value="1"/>
</dbReference>
<name>A0A934WV79_9BACT</name>
<gene>
    <name evidence="5" type="primary">cas6</name>
    <name evidence="5" type="ORF">JKA74_00800</name>
</gene>
<dbReference type="InterPro" id="IPR045747">
    <property type="entry name" value="CRISPR-assoc_prot_Cas6_N_sf"/>
</dbReference>
<evidence type="ECO:0000256" key="2">
    <source>
        <dbReference type="ARBA" id="ARBA00022884"/>
    </source>
</evidence>
<dbReference type="PANTHER" id="PTHR36984:SF1">
    <property type="entry name" value="CRISPR-ASSOCIATED ENDORIBONUCLEASE CAS6 1"/>
    <property type="match status" value="1"/>
</dbReference>
<keyword evidence="3" id="KW-0051">Antiviral defense</keyword>
<evidence type="ECO:0000256" key="1">
    <source>
        <dbReference type="ARBA" id="ARBA00005937"/>
    </source>
</evidence>
<dbReference type="RefSeq" id="WP_201429248.1">
    <property type="nucleotide sequence ID" value="NZ_JAEQBW010000001.1"/>
</dbReference>
<sequence>MRVRLIFTNKDKGASIPFHHQYYLFRFFKGLIKKCRDENLGEFDHHNFNFSGLKGQTTVSKAGLHFYSSKITVVFSCQDKKFIDAIIEALFTLPEIKLNGLTMIPFSVELEPEIDIIEEMKYICISPILLLKPEFSDETAKRFIHPLSEEFKTLLVDAICQKTDLLKNTDDIDFIPDENYIKKLEDAGKKYSRVYPLFDQDVPYEVRGYTFPFTLKAPVEVHKFLFECGIGLYNEKGFGMLDLATVIPGSKTTPYFTGQLAS</sequence>
<dbReference type="CDD" id="cd21140">
    <property type="entry name" value="Cas6_I-like"/>
    <property type="match status" value="1"/>
</dbReference>
<organism evidence="5 6">
    <name type="scientific">Marivirga aurantiaca</name>
    <dbReference type="NCBI Taxonomy" id="2802615"/>
    <lineage>
        <taxon>Bacteria</taxon>
        <taxon>Pseudomonadati</taxon>
        <taxon>Bacteroidota</taxon>
        <taxon>Cytophagia</taxon>
        <taxon>Cytophagales</taxon>
        <taxon>Marivirgaceae</taxon>
        <taxon>Marivirga</taxon>
    </lineage>
</organism>
<comment type="similarity">
    <text evidence="1">Belongs to the CRISPR-associated protein Cas6/Cse3/CasE family.</text>
</comment>
<dbReference type="EMBL" id="JAEQBW010000001">
    <property type="protein sequence ID" value="MBK6263556.1"/>
    <property type="molecule type" value="Genomic_DNA"/>
</dbReference>
<dbReference type="InterPro" id="IPR049435">
    <property type="entry name" value="Cas_Cas6_C"/>
</dbReference>
<dbReference type="Gene3D" id="3.30.70.1900">
    <property type="match status" value="1"/>
</dbReference>
<keyword evidence="2" id="KW-0694">RNA-binding</keyword>
<evidence type="ECO:0000313" key="5">
    <source>
        <dbReference type="EMBL" id="MBK6263556.1"/>
    </source>
</evidence>
<dbReference type="GO" id="GO:0003723">
    <property type="term" value="F:RNA binding"/>
    <property type="evidence" value="ECO:0007669"/>
    <property type="project" value="UniProtKB-KW"/>
</dbReference>